<sequence>MNSVKLLFLGFCFFSGQF</sequence>
<dbReference type="EMBL" id="GGEC01077110">
    <property type="protein sequence ID" value="MBX57594.1"/>
    <property type="molecule type" value="Transcribed_RNA"/>
</dbReference>
<name>A0A2P2PS81_RHIMU</name>
<reference evidence="1" key="1">
    <citation type="submission" date="2018-02" db="EMBL/GenBank/DDBJ databases">
        <title>Rhizophora mucronata_Transcriptome.</title>
        <authorList>
            <person name="Meera S.P."/>
            <person name="Sreeshan A."/>
            <person name="Augustine A."/>
        </authorList>
    </citation>
    <scope>NUCLEOTIDE SEQUENCE</scope>
    <source>
        <tissue evidence="1">Leaf</tissue>
    </source>
</reference>
<proteinExistence type="predicted"/>
<accession>A0A2P2PS81</accession>
<protein>
    <submittedName>
        <fullName evidence="1">Uncharacterized protein</fullName>
    </submittedName>
</protein>
<organism evidence="1">
    <name type="scientific">Rhizophora mucronata</name>
    <name type="common">Asiatic mangrove</name>
    <dbReference type="NCBI Taxonomy" id="61149"/>
    <lineage>
        <taxon>Eukaryota</taxon>
        <taxon>Viridiplantae</taxon>
        <taxon>Streptophyta</taxon>
        <taxon>Embryophyta</taxon>
        <taxon>Tracheophyta</taxon>
        <taxon>Spermatophyta</taxon>
        <taxon>Magnoliopsida</taxon>
        <taxon>eudicotyledons</taxon>
        <taxon>Gunneridae</taxon>
        <taxon>Pentapetalae</taxon>
        <taxon>rosids</taxon>
        <taxon>fabids</taxon>
        <taxon>Malpighiales</taxon>
        <taxon>Rhizophoraceae</taxon>
        <taxon>Rhizophora</taxon>
    </lineage>
</organism>
<evidence type="ECO:0000313" key="1">
    <source>
        <dbReference type="EMBL" id="MBX57594.1"/>
    </source>
</evidence>
<dbReference type="AlphaFoldDB" id="A0A2P2PS81"/>